<accession>A0ABD6FCR6</accession>
<dbReference type="InterPro" id="IPR050356">
    <property type="entry name" value="SulA_CellDiv_inhibitor"/>
</dbReference>
<protein>
    <submittedName>
        <fullName evidence="5">DNA polymerase Y family protein</fullName>
    </submittedName>
</protein>
<keyword evidence="2" id="KW-0227">DNA damage</keyword>
<dbReference type="PANTHER" id="PTHR35369:SF2">
    <property type="entry name" value="BLR3025 PROTEIN"/>
    <property type="match status" value="1"/>
</dbReference>
<sequence>MVVVWCPDWPVTAACVAAGVPLHHPAAVFAANRVVACSAVARRNGVRRGMRRREAQASCPELAVLAVDPARDARLFEPVAAAVEELVVGVDVVRPGVVAAPVDGALTYFGDEHRLVESLVGHVSAMAGVEVQIGIADGLFAALAAARRSCVVEPGGSRRFLAPLPVTELDQPGSVLAEFDGCADLVADLVDLLRRLGLRTLGQFAELPERTVSSRFGRLGMLAHRLASGLSERPLDRRKPPAELAVEETFDVPVGTVEEAAYVAERMAGKLHAKLAGRNLACTRLGIYARTLSGEELSRVWRCGGTDGGTNGVPVAARGIADRVRWQFDSWLQGEQRPQSGVVIFRLEPEEVVEASLLQLHLWRGGAGDNPADDDADERAGRALVQVQRLLGPEAVVTAVLGGGRGPAERVRLVPWGEARGDEETLRRGAGAQQEVPTWPGRLPAPSPATVHPEPVRAAVVDRRGLPVRMTERGVLNAPPARVAVDGGPLREVTAWAGPWPLDERWWDPRAAGPAARIQVVVSEGPAAAGRALLLRCREQQSPRWQVEGEYT</sequence>
<comment type="caution">
    <text evidence="5">The sequence shown here is derived from an EMBL/GenBank/DDBJ whole genome shotgun (WGS) entry which is preliminary data.</text>
</comment>
<comment type="function">
    <text evidence="3">Poorly processive, error-prone DNA polymerase involved in untargeted mutagenesis. Copies undamaged DNA at stalled replication forks, which arise in vivo from mismatched or misaligned primer ends. These misaligned primers can be extended by PolIV. Exhibits no 3'-5' exonuclease (proofreading) activity. May be involved in translesional synthesis, in conjunction with the beta clamp from PolIII.</text>
</comment>
<reference evidence="5 6" key="1">
    <citation type="journal article" date="2021" name="BMC Genomics">
        <title>Genome-resolved metagenome and metatranscriptome analyses of thermophilic composting reveal key bacterial players and their metabolic interactions.</title>
        <authorList>
            <person name="Braga L.P.P."/>
            <person name="Pereira R.V."/>
            <person name="Martins L.F."/>
            <person name="Moura L.M.S."/>
            <person name="Sanchez F.B."/>
            <person name="Patane J.S.L."/>
            <person name="da Silva A.M."/>
            <person name="Setubal J.C."/>
        </authorList>
    </citation>
    <scope>NUCLEOTIDE SEQUENCE [LARGE SCALE GENOMIC DNA]</scope>
    <source>
        <strain evidence="5">ZC4RG45</strain>
    </source>
</reference>
<dbReference type="AlphaFoldDB" id="A0ABD6FCR6"/>
<dbReference type="EMBL" id="QGUI02000047">
    <property type="protein sequence ID" value="MFO7191742.1"/>
    <property type="molecule type" value="Genomic_DNA"/>
</dbReference>
<dbReference type="SUPFAM" id="SSF56672">
    <property type="entry name" value="DNA/RNA polymerases"/>
    <property type="match status" value="1"/>
</dbReference>
<dbReference type="InterPro" id="IPR043502">
    <property type="entry name" value="DNA/RNA_pol_sf"/>
</dbReference>
<dbReference type="Proteomes" id="UP000249324">
    <property type="component" value="Unassembled WGS sequence"/>
</dbReference>
<comment type="similarity">
    <text evidence="1">Belongs to the DNA polymerase type-Y family.</text>
</comment>
<dbReference type="PANTHER" id="PTHR35369">
    <property type="entry name" value="BLR3025 PROTEIN-RELATED"/>
    <property type="match status" value="1"/>
</dbReference>
<dbReference type="Gene3D" id="3.40.1170.60">
    <property type="match status" value="1"/>
</dbReference>
<organism evidence="5 6">
    <name type="scientific">Thermocrispum agreste</name>
    <dbReference type="NCBI Taxonomy" id="37925"/>
    <lineage>
        <taxon>Bacteria</taxon>
        <taxon>Bacillati</taxon>
        <taxon>Actinomycetota</taxon>
        <taxon>Actinomycetes</taxon>
        <taxon>Pseudonocardiales</taxon>
        <taxon>Pseudonocardiaceae</taxon>
        <taxon>Thermocrispum</taxon>
    </lineage>
</organism>
<dbReference type="Pfam" id="PF00817">
    <property type="entry name" value="IMS"/>
    <property type="match status" value="1"/>
</dbReference>
<proteinExistence type="inferred from homology"/>
<evidence type="ECO:0000313" key="5">
    <source>
        <dbReference type="EMBL" id="MFO7191742.1"/>
    </source>
</evidence>
<dbReference type="GO" id="GO:0006974">
    <property type="term" value="P:DNA damage response"/>
    <property type="evidence" value="ECO:0007669"/>
    <property type="project" value="UniProtKB-KW"/>
</dbReference>
<dbReference type="Gene3D" id="3.30.70.270">
    <property type="match status" value="1"/>
</dbReference>
<dbReference type="InterPro" id="IPR043128">
    <property type="entry name" value="Rev_trsase/Diguanyl_cyclase"/>
</dbReference>
<dbReference type="InterPro" id="IPR001126">
    <property type="entry name" value="UmuC"/>
</dbReference>
<gene>
    <name evidence="5" type="ORF">DIU77_005820</name>
</gene>
<evidence type="ECO:0000313" key="6">
    <source>
        <dbReference type="Proteomes" id="UP000249324"/>
    </source>
</evidence>
<dbReference type="CDD" id="cd03468">
    <property type="entry name" value="PolY_like"/>
    <property type="match status" value="1"/>
</dbReference>
<name>A0ABD6FCR6_9PSEU</name>
<evidence type="ECO:0000259" key="4">
    <source>
        <dbReference type="Pfam" id="PF00817"/>
    </source>
</evidence>
<evidence type="ECO:0000256" key="1">
    <source>
        <dbReference type="ARBA" id="ARBA00010945"/>
    </source>
</evidence>
<feature type="domain" description="UmuC" evidence="4">
    <location>
        <begin position="24"/>
        <end position="146"/>
    </location>
</feature>
<evidence type="ECO:0000256" key="3">
    <source>
        <dbReference type="ARBA" id="ARBA00025589"/>
    </source>
</evidence>
<evidence type="ECO:0000256" key="2">
    <source>
        <dbReference type="ARBA" id="ARBA00022763"/>
    </source>
</evidence>